<dbReference type="InterPro" id="IPR000792">
    <property type="entry name" value="Tscrpt_reg_LuxR_C"/>
</dbReference>
<dbReference type="CDD" id="cd06170">
    <property type="entry name" value="LuxR_C_like"/>
    <property type="match status" value="1"/>
</dbReference>
<keyword evidence="3" id="KW-0804">Transcription</keyword>
<keyword evidence="4" id="KW-0597">Phosphoprotein</keyword>
<evidence type="ECO:0000313" key="8">
    <source>
        <dbReference type="Proteomes" id="UP000635071"/>
    </source>
</evidence>
<dbReference type="GO" id="GO:0006355">
    <property type="term" value="P:regulation of DNA-templated transcription"/>
    <property type="evidence" value="ECO:0007669"/>
    <property type="project" value="InterPro"/>
</dbReference>
<dbReference type="PROSITE" id="PS00622">
    <property type="entry name" value="HTH_LUXR_1"/>
    <property type="match status" value="1"/>
</dbReference>
<dbReference type="SMART" id="SM00421">
    <property type="entry name" value="HTH_LUXR"/>
    <property type="match status" value="1"/>
</dbReference>
<reference evidence="7" key="2">
    <citation type="submission" date="2020-09" db="EMBL/GenBank/DDBJ databases">
        <authorList>
            <person name="Sun Q."/>
            <person name="Zhou Y."/>
        </authorList>
    </citation>
    <scope>NUCLEOTIDE SEQUENCE</scope>
    <source>
        <strain evidence="7">CGMCC 1.15519</strain>
    </source>
</reference>
<dbReference type="Proteomes" id="UP000635071">
    <property type="component" value="Unassembled WGS sequence"/>
</dbReference>
<feature type="domain" description="HTH luxR-type" evidence="5">
    <location>
        <begin position="150"/>
        <end position="215"/>
    </location>
</feature>
<dbReference type="PRINTS" id="PR00038">
    <property type="entry name" value="HTHLUXR"/>
</dbReference>
<dbReference type="InterPro" id="IPR011006">
    <property type="entry name" value="CheY-like_superfamily"/>
</dbReference>
<protein>
    <submittedName>
        <fullName evidence="7">DNA-binding response regulator</fullName>
    </submittedName>
</protein>
<dbReference type="Pfam" id="PF00196">
    <property type="entry name" value="GerE"/>
    <property type="match status" value="1"/>
</dbReference>
<evidence type="ECO:0000259" key="5">
    <source>
        <dbReference type="PROSITE" id="PS50043"/>
    </source>
</evidence>
<feature type="domain" description="Response regulatory" evidence="6">
    <location>
        <begin position="16"/>
        <end position="130"/>
    </location>
</feature>
<keyword evidence="1" id="KW-0805">Transcription regulation</keyword>
<reference evidence="7" key="1">
    <citation type="journal article" date="2014" name="Int. J. Syst. Evol. Microbiol.">
        <title>Complete genome sequence of Corynebacterium casei LMG S-19264T (=DSM 44701T), isolated from a smear-ripened cheese.</title>
        <authorList>
            <consortium name="US DOE Joint Genome Institute (JGI-PGF)"/>
            <person name="Walter F."/>
            <person name="Albersmeier A."/>
            <person name="Kalinowski J."/>
            <person name="Ruckert C."/>
        </authorList>
    </citation>
    <scope>NUCLEOTIDE SEQUENCE</scope>
    <source>
        <strain evidence="7">CGMCC 1.15519</strain>
    </source>
</reference>
<dbReference type="InterPro" id="IPR016032">
    <property type="entry name" value="Sig_transdc_resp-reg_C-effctor"/>
</dbReference>
<feature type="modified residue" description="4-aspartylphosphate" evidence="4">
    <location>
        <position position="66"/>
    </location>
</feature>
<dbReference type="InterPro" id="IPR039420">
    <property type="entry name" value="WalR-like"/>
</dbReference>
<evidence type="ECO:0000313" key="7">
    <source>
        <dbReference type="EMBL" id="GGE05678.1"/>
    </source>
</evidence>
<name>A0A917E739_9SPHN</name>
<dbReference type="PROSITE" id="PS50043">
    <property type="entry name" value="HTH_LUXR_2"/>
    <property type="match status" value="1"/>
</dbReference>
<evidence type="ECO:0000259" key="6">
    <source>
        <dbReference type="PROSITE" id="PS50110"/>
    </source>
</evidence>
<dbReference type="EMBL" id="BMJM01000003">
    <property type="protein sequence ID" value="GGE05678.1"/>
    <property type="molecule type" value="Genomic_DNA"/>
</dbReference>
<accession>A0A917E739</accession>
<sequence>MGYIAANAEDNTTGLRLLIGDTSPLVAAGLAAMLTARGHVVVANVGNGADAAAAIAGGDIDVALLDLGLSDPTPMAIMGSMRGRRAVRVVVMAQDGEHAGLVDAIEAGVDGIVLKSQGPATLDMCLATVAAGGPWHDRRALAAAFERRRSAGAALQLTRRERDVARLVATGQRNRIIAGALGISEGTVKMHLHNVYAKMGVESRTQLAMDARVKALD</sequence>
<dbReference type="PANTHER" id="PTHR43214:SF24">
    <property type="entry name" value="TRANSCRIPTIONAL REGULATORY PROTEIN NARL-RELATED"/>
    <property type="match status" value="1"/>
</dbReference>
<gene>
    <name evidence="7" type="ORF">GCM10011529_10070</name>
</gene>
<dbReference type="RefSeq" id="WP_188761849.1">
    <property type="nucleotide sequence ID" value="NZ_BMJM01000003.1"/>
</dbReference>
<dbReference type="PANTHER" id="PTHR43214">
    <property type="entry name" value="TWO-COMPONENT RESPONSE REGULATOR"/>
    <property type="match status" value="1"/>
</dbReference>
<dbReference type="PROSITE" id="PS50110">
    <property type="entry name" value="RESPONSE_REGULATORY"/>
    <property type="match status" value="1"/>
</dbReference>
<comment type="caution">
    <text evidence="7">The sequence shown here is derived from an EMBL/GenBank/DDBJ whole genome shotgun (WGS) entry which is preliminary data.</text>
</comment>
<dbReference type="SMART" id="SM00448">
    <property type="entry name" value="REC"/>
    <property type="match status" value="1"/>
</dbReference>
<dbReference type="AlphaFoldDB" id="A0A917E739"/>
<dbReference type="GO" id="GO:0000160">
    <property type="term" value="P:phosphorelay signal transduction system"/>
    <property type="evidence" value="ECO:0007669"/>
    <property type="project" value="InterPro"/>
</dbReference>
<keyword evidence="8" id="KW-1185">Reference proteome</keyword>
<evidence type="ECO:0000256" key="1">
    <source>
        <dbReference type="ARBA" id="ARBA00023015"/>
    </source>
</evidence>
<evidence type="ECO:0000256" key="2">
    <source>
        <dbReference type="ARBA" id="ARBA00023125"/>
    </source>
</evidence>
<dbReference type="SUPFAM" id="SSF52172">
    <property type="entry name" value="CheY-like"/>
    <property type="match status" value="1"/>
</dbReference>
<evidence type="ECO:0000256" key="4">
    <source>
        <dbReference type="PROSITE-ProRule" id="PRU00169"/>
    </source>
</evidence>
<proteinExistence type="predicted"/>
<dbReference type="GO" id="GO:0003677">
    <property type="term" value="F:DNA binding"/>
    <property type="evidence" value="ECO:0007669"/>
    <property type="project" value="UniProtKB-KW"/>
</dbReference>
<dbReference type="Gene3D" id="3.40.50.2300">
    <property type="match status" value="1"/>
</dbReference>
<dbReference type="InterPro" id="IPR001789">
    <property type="entry name" value="Sig_transdc_resp-reg_receiver"/>
</dbReference>
<keyword evidence="2 7" id="KW-0238">DNA-binding</keyword>
<organism evidence="7 8">
    <name type="scientific">Sandarakinorhabdus glacialis</name>
    <dbReference type="NCBI Taxonomy" id="1614636"/>
    <lineage>
        <taxon>Bacteria</taxon>
        <taxon>Pseudomonadati</taxon>
        <taxon>Pseudomonadota</taxon>
        <taxon>Alphaproteobacteria</taxon>
        <taxon>Sphingomonadales</taxon>
        <taxon>Sphingosinicellaceae</taxon>
        <taxon>Sandarakinorhabdus</taxon>
    </lineage>
</organism>
<evidence type="ECO:0000256" key="3">
    <source>
        <dbReference type="ARBA" id="ARBA00023163"/>
    </source>
</evidence>
<dbReference type="Pfam" id="PF00072">
    <property type="entry name" value="Response_reg"/>
    <property type="match status" value="1"/>
</dbReference>
<dbReference type="SUPFAM" id="SSF46894">
    <property type="entry name" value="C-terminal effector domain of the bipartite response regulators"/>
    <property type="match status" value="1"/>
</dbReference>